<evidence type="ECO:0000313" key="1">
    <source>
        <dbReference type="EMBL" id="PRM96230.1"/>
    </source>
</evidence>
<evidence type="ECO:0000313" key="2">
    <source>
        <dbReference type="Proteomes" id="UP000239151"/>
    </source>
</evidence>
<gene>
    <name evidence="1" type="ORF">CJ670_09155</name>
</gene>
<proteinExistence type="predicted"/>
<dbReference type="Proteomes" id="UP000239151">
    <property type="component" value="Unassembled WGS sequence"/>
</dbReference>
<comment type="caution">
    <text evidence="1">The sequence shown here is derived from an EMBL/GenBank/DDBJ whole genome shotgun (WGS) entry which is preliminary data.</text>
</comment>
<reference evidence="1 2" key="1">
    <citation type="submission" date="2017-09" db="EMBL/GenBank/DDBJ databases">
        <title>Reassesment of A. cryaerophilus.</title>
        <authorList>
            <person name="Perez-Cataluna A."/>
            <person name="Collado L."/>
            <person name="Salgado O."/>
            <person name="Lefinanco V."/>
            <person name="Figueras M.J."/>
        </authorList>
    </citation>
    <scope>NUCLEOTIDE SEQUENCE [LARGE SCALE GENOMIC DNA]</scope>
    <source>
        <strain evidence="1 2">LMG 9065</strain>
    </source>
</reference>
<dbReference type="AlphaFoldDB" id="A0A2S9TBL6"/>
<protein>
    <submittedName>
        <fullName evidence="1">Uncharacterized protein</fullName>
    </submittedName>
</protein>
<accession>A0A2S9TBL6</accession>
<name>A0A2S9TBL6_9BACT</name>
<organism evidence="1 2">
    <name type="scientific">Aliarcobacter cryaerophilus</name>
    <dbReference type="NCBI Taxonomy" id="28198"/>
    <lineage>
        <taxon>Bacteria</taxon>
        <taxon>Pseudomonadati</taxon>
        <taxon>Campylobacterota</taxon>
        <taxon>Epsilonproteobacteria</taxon>
        <taxon>Campylobacterales</taxon>
        <taxon>Arcobacteraceae</taxon>
        <taxon>Aliarcobacter</taxon>
    </lineage>
</organism>
<dbReference type="EMBL" id="NXGI01000026">
    <property type="protein sequence ID" value="PRM96230.1"/>
    <property type="molecule type" value="Genomic_DNA"/>
</dbReference>
<sequence>MESSYQKAYKIFKFIDENVINDLNLRYKESCAQIKNFVTENYDLNMSRSKTKAAIELLDNNYLSSESQGKNVRNKLLTLKEYGLELDKSSRELRTQLDLFTDFYIENSKKFSNELLHLFEQLSEGIATGDDLINGGKNLAKEIEKFINNDLEYEINKFKMFIQKKVDYFTGNIDSLYKEIERIDSDRLPKLKHCIWTDLEFDNLFLKPAYSNNDE</sequence>